<evidence type="ECO:0000313" key="3">
    <source>
        <dbReference type="Proteomes" id="UP000274822"/>
    </source>
</evidence>
<gene>
    <name evidence="2" type="ORF">BC938DRAFT_473127</name>
</gene>
<evidence type="ECO:0000256" key="1">
    <source>
        <dbReference type="SAM" id="Phobius"/>
    </source>
</evidence>
<feature type="transmembrane region" description="Helical" evidence="1">
    <location>
        <begin position="49"/>
        <end position="68"/>
    </location>
</feature>
<keyword evidence="1" id="KW-0812">Transmembrane</keyword>
<feature type="transmembrane region" description="Helical" evidence="1">
    <location>
        <begin position="80"/>
        <end position="101"/>
    </location>
</feature>
<feature type="transmembrane region" description="Helical" evidence="1">
    <location>
        <begin position="121"/>
        <end position="139"/>
    </location>
</feature>
<reference evidence="2 3" key="1">
    <citation type="journal article" date="2018" name="New Phytol.">
        <title>Phylogenomics of Endogonaceae and evolution of mycorrhizas within Mucoromycota.</title>
        <authorList>
            <person name="Chang Y."/>
            <person name="Desiro A."/>
            <person name="Na H."/>
            <person name="Sandor L."/>
            <person name="Lipzen A."/>
            <person name="Clum A."/>
            <person name="Barry K."/>
            <person name="Grigoriev I.V."/>
            <person name="Martin F.M."/>
            <person name="Stajich J.E."/>
            <person name="Smith M.E."/>
            <person name="Bonito G."/>
            <person name="Spatafora J.W."/>
        </authorList>
    </citation>
    <scope>NUCLEOTIDE SEQUENCE [LARGE SCALE GENOMIC DNA]</scope>
    <source>
        <strain evidence="2 3">AD002</strain>
    </source>
</reference>
<accession>A0A433Q4K4</accession>
<protein>
    <submittedName>
        <fullName evidence="2">Uncharacterized protein</fullName>
    </submittedName>
</protein>
<keyword evidence="1" id="KW-0472">Membrane</keyword>
<keyword evidence="1" id="KW-1133">Transmembrane helix</keyword>
<organism evidence="2 3">
    <name type="scientific">Jimgerdemannia flammicorona</name>
    <dbReference type="NCBI Taxonomy" id="994334"/>
    <lineage>
        <taxon>Eukaryota</taxon>
        <taxon>Fungi</taxon>
        <taxon>Fungi incertae sedis</taxon>
        <taxon>Mucoromycota</taxon>
        <taxon>Mucoromycotina</taxon>
        <taxon>Endogonomycetes</taxon>
        <taxon>Endogonales</taxon>
        <taxon>Endogonaceae</taxon>
        <taxon>Jimgerdemannia</taxon>
    </lineage>
</organism>
<feature type="transmembrane region" description="Helical" evidence="1">
    <location>
        <begin position="17"/>
        <end position="43"/>
    </location>
</feature>
<sequence>MNSTPAEPANTPLIPDLLVTTVIAWLGVAFCSLSCVVISYKAFQEYNRLRFGCVVLGALVLILCVVNTQRIWGNVTDDQYLTGMGVLLLLHIIAVLIVIPYPPEYKELNIIESSFATALRSGLLGFYSFPPSATVILAVRRRFHRDSLNDKHLGPGIRLPDNDSNV</sequence>
<evidence type="ECO:0000313" key="2">
    <source>
        <dbReference type="EMBL" id="RUS24751.1"/>
    </source>
</evidence>
<keyword evidence="3" id="KW-1185">Reference proteome</keyword>
<dbReference type="EMBL" id="RBNJ01015008">
    <property type="protein sequence ID" value="RUS24751.1"/>
    <property type="molecule type" value="Genomic_DNA"/>
</dbReference>
<comment type="caution">
    <text evidence="2">The sequence shown here is derived from an EMBL/GenBank/DDBJ whole genome shotgun (WGS) entry which is preliminary data.</text>
</comment>
<name>A0A433Q4K4_9FUNG</name>
<proteinExistence type="predicted"/>
<dbReference type="AlphaFoldDB" id="A0A433Q4K4"/>
<dbReference type="Proteomes" id="UP000274822">
    <property type="component" value="Unassembled WGS sequence"/>
</dbReference>